<dbReference type="CDD" id="cd01275">
    <property type="entry name" value="FHIT"/>
    <property type="match status" value="1"/>
</dbReference>
<reference evidence="6" key="1">
    <citation type="submission" date="2017-08" db="EMBL/GenBank/DDBJ databases">
        <authorList>
            <person name="Polle J.E."/>
            <person name="Barry K."/>
            <person name="Cushman J."/>
            <person name="Schmutz J."/>
            <person name="Tran D."/>
            <person name="Hathwaick L.T."/>
            <person name="Yim W.C."/>
            <person name="Jenkins J."/>
            <person name="Mckie-Krisberg Z.M."/>
            <person name="Prochnik S."/>
            <person name="Lindquist E."/>
            <person name="Dockter R.B."/>
            <person name="Adam C."/>
            <person name="Molina H."/>
            <person name="Bunkerborg J."/>
            <person name="Jin E."/>
            <person name="Buchheim M."/>
            <person name="Magnuson J."/>
        </authorList>
    </citation>
    <scope>NUCLEOTIDE SEQUENCE</scope>
    <source>
        <strain evidence="6">CCAP 19/18</strain>
    </source>
</reference>
<protein>
    <submittedName>
        <fullName evidence="6">HIT-like protein</fullName>
    </submittedName>
</protein>
<keyword evidence="1" id="KW-0547">Nucleotide-binding</keyword>
<dbReference type="InterPro" id="IPR001310">
    <property type="entry name" value="Histidine_triad_HIT"/>
</dbReference>
<dbReference type="Gene3D" id="3.30.428.10">
    <property type="entry name" value="HIT-like"/>
    <property type="match status" value="1"/>
</dbReference>
<evidence type="ECO:0000256" key="4">
    <source>
        <dbReference type="SAM" id="MobiDB-lite"/>
    </source>
</evidence>
<dbReference type="Pfam" id="PF01230">
    <property type="entry name" value="HIT"/>
    <property type="match status" value="1"/>
</dbReference>
<evidence type="ECO:0000313" key="7">
    <source>
        <dbReference type="Proteomes" id="UP000815325"/>
    </source>
</evidence>
<feature type="region of interest" description="Disordered" evidence="4">
    <location>
        <begin position="162"/>
        <end position="190"/>
    </location>
</feature>
<dbReference type="InterPro" id="IPR039383">
    <property type="entry name" value="FHIT"/>
</dbReference>
<dbReference type="EMBL" id="MU069453">
    <property type="protein sequence ID" value="KAF5842862.1"/>
    <property type="molecule type" value="Genomic_DNA"/>
</dbReference>
<dbReference type="InterPro" id="IPR051884">
    <property type="entry name" value="Bis(5'-adenosyl)-TPase_reg"/>
</dbReference>
<dbReference type="InterPro" id="IPR036265">
    <property type="entry name" value="HIT-like_sf"/>
</dbReference>
<dbReference type="SUPFAM" id="SSF54197">
    <property type="entry name" value="HIT-like"/>
    <property type="match status" value="1"/>
</dbReference>
<accession>A0ABQ7H7N6</accession>
<dbReference type="PROSITE" id="PS51084">
    <property type="entry name" value="HIT_2"/>
    <property type="match status" value="1"/>
</dbReference>
<dbReference type="PROSITE" id="PS00892">
    <property type="entry name" value="HIT_1"/>
    <property type="match status" value="1"/>
</dbReference>
<comment type="caution">
    <text evidence="6">The sequence shown here is derived from an EMBL/GenBank/DDBJ whole genome shotgun (WGS) entry which is preliminary data.</text>
</comment>
<evidence type="ECO:0000256" key="2">
    <source>
        <dbReference type="ARBA" id="ARBA00022801"/>
    </source>
</evidence>
<evidence type="ECO:0000313" key="6">
    <source>
        <dbReference type="EMBL" id="KAF5842862.1"/>
    </source>
</evidence>
<dbReference type="PANTHER" id="PTHR46243:SF1">
    <property type="entry name" value="BIS(5'-ADENOSYL)-TRIPHOSPHATASE"/>
    <property type="match status" value="1"/>
</dbReference>
<keyword evidence="2" id="KW-0378">Hydrolase</keyword>
<evidence type="ECO:0000256" key="1">
    <source>
        <dbReference type="ARBA" id="ARBA00022741"/>
    </source>
</evidence>
<dbReference type="InterPro" id="IPR011146">
    <property type="entry name" value="HIT-like"/>
</dbReference>
<proteinExistence type="predicted"/>
<gene>
    <name evidence="6" type="ORF">DUNSADRAFT_4321</name>
</gene>
<feature type="domain" description="HIT" evidence="5">
    <location>
        <begin position="39"/>
        <end position="147"/>
    </location>
</feature>
<dbReference type="PANTHER" id="PTHR46243">
    <property type="entry name" value="BIS(5'-ADENOSYL)-TRIPHOSPHATASE"/>
    <property type="match status" value="1"/>
</dbReference>
<evidence type="ECO:0000259" key="5">
    <source>
        <dbReference type="PROSITE" id="PS51084"/>
    </source>
</evidence>
<evidence type="ECO:0000256" key="3">
    <source>
        <dbReference type="PROSITE-ProRule" id="PRU00464"/>
    </source>
</evidence>
<feature type="short sequence motif" description="Histidine triad motif" evidence="3">
    <location>
        <begin position="132"/>
        <end position="136"/>
    </location>
</feature>
<dbReference type="InterPro" id="IPR019808">
    <property type="entry name" value="Histidine_triad_CS"/>
</dbReference>
<organism evidence="6 7">
    <name type="scientific">Dunaliella salina</name>
    <name type="common">Green alga</name>
    <name type="synonym">Protococcus salinus</name>
    <dbReference type="NCBI Taxonomy" id="3046"/>
    <lineage>
        <taxon>Eukaryota</taxon>
        <taxon>Viridiplantae</taxon>
        <taxon>Chlorophyta</taxon>
        <taxon>core chlorophytes</taxon>
        <taxon>Chlorophyceae</taxon>
        <taxon>CS clade</taxon>
        <taxon>Chlamydomonadales</taxon>
        <taxon>Dunaliellaceae</taxon>
        <taxon>Dunaliella</taxon>
    </lineage>
</organism>
<keyword evidence="7" id="KW-1185">Reference proteome</keyword>
<name>A0ABQ7H7N6_DUNSA</name>
<dbReference type="Proteomes" id="UP000815325">
    <property type="component" value="Unassembled WGS sequence"/>
</dbReference>
<dbReference type="PRINTS" id="PR00332">
    <property type="entry name" value="HISTRIAD"/>
</dbReference>
<sequence length="206" mass="23016">MLVRRALPRSTGLVLHQLPNFRQHIPVRAITAASMDKSVEYNFGPYKIRGDEVFCISKLSFAFVNLKPVVPGHILICPLRVVKRFQELAPEEVADMWSTAQRVGSKLEPHYGADSLTMAIQDGPSAGQTVPHVHIHVLPRKPGDFAKNDEVYDAIDRSAKSLPQMGSEQQQQQGQQGEPLDLDAERRVRTPDEMAAEAAELRQLFL</sequence>